<feature type="transmembrane region" description="Helical" evidence="1">
    <location>
        <begin position="99"/>
        <end position="118"/>
    </location>
</feature>
<evidence type="ECO:0000313" key="3">
    <source>
        <dbReference type="Proteomes" id="UP000318709"/>
    </source>
</evidence>
<reference evidence="2 3" key="1">
    <citation type="submission" date="2019-03" db="EMBL/GenBank/DDBJ databases">
        <title>The complete genome sequence of Swingsia_sp. F3b2 LMG30590(T).</title>
        <authorList>
            <person name="Chua K.-O."/>
            <person name="Chan K.-G."/>
            <person name="See-Too W.-S."/>
        </authorList>
    </citation>
    <scope>NUCLEOTIDE SEQUENCE [LARGE SCALE GENOMIC DNA]</scope>
    <source>
        <strain evidence="2 3">F3b2</strain>
    </source>
</reference>
<dbReference type="AlphaFoldDB" id="A0A4Y6U8Z8"/>
<evidence type="ECO:0000256" key="1">
    <source>
        <dbReference type="SAM" id="Phobius"/>
    </source>
</evidence>
<dbReference type="RefSeq" id="WP_141442569.1">
    <property type="nucleotide sequence ID" value="NZ_CP038231.1"/>
</dbReference>
<dbReference type="EMBL" id="CP038231">
    <property type="protein sequence ID" value="QDH12926.1"/>
    <property type="molecule type" value="Genomic_DNA"/>
</dbReference>
<keyword evidence="1" id="KW-0472">Membrane</keyword>
<keyword evidence="1" id="KW-0812">Transmembrane</keyword>
<proteinExistence type="predicted"/>
<feature type="transmembrane region" description="Helical" evidence="1">
    <location>
        <begin position="60"/>
        <end position="79"/>
    </location>
</feature>
<dbReference type="KEGG" id="swf:E3E12_00460"/>
<keyword evidence="1" id="KW-1133">Transmembrane helix</keyword>
<dbReference type="Proteomes" id="UP000318709">
    <property type="component" value="Chromosome"/>
</dbReference>
<gene>
    <name evidence="2" type="ORF">E3E12_00460</name>
</gene>
<sequence length="137" mass="15155">MSSTNMKPAISREEARQCAQNALEKAAKDGFEGFWQQHHAMISLRNQQLEVERRVQVFKTLAYCLIVVMTVGNVSHLALYKGVGFPGGAAWLSQYDIGYNLLLSAISIAAVVFCFLGLRPSPRLEKLRAASALLAER</sequence>
<keyword evidence="3" id="KW-1185">Reference proteome</keyword>
<organism evidence="2 3">
    <name type="scientific">Formicincola oecophyllae</name>
    <dbReference type="NCBI Taxonomy" id="2558361"/>
    <lineage>
        <taxon>Bacteria</taxon>
        <taxon>Pseudomonadati</taxon>
        <taxon>Pseudomonadota</taxon>
        <taxon>Alphaproteobacteria</taxon>
        <taxon>Acetobacterales</taxon>
        <taxon>Acetobacteraceae</taxon>
        <taxon>Formicincola</taxon>
    </lineage>
</organism>
<protein>
    <submittedName>
        <fullName evidence="2">Uncharacterized protein</fullName>
    </submittedName>
</protein>
<accession>A0A4Y6U8Z8</accession>
<name>A0A4Y6U8Z8_9PROT</name>
<evidence type="ECO:0000313" key="2">
    <source>
        <dbReference type="EMBL" id="QDH12926.1"/>
    </source>
</evidence>